<dbReference type="PRINTS" id="PR00299">
    <property type="entry name" value="ACRYSTALLIN"/>
</dbReference>
<dbReference type="Gene3D" id="2.60.40.790">
    <property type="match status" value="2"/>
</dbReference>
<feature type="domain" description="SHSP" evidence="4">
    <location>
        <begin position="71"/>
        <end position="182"/>
    </location>
</feature>
<keyword evidence="6" id="KW-1185">Reference proteome</keyword>
<dbReference type="Pfam" id="PF00011">
    <property type="entry name" value="HSP20"/>
    <property type="match status" value="2"/>
</dbReference>
<evidence type="ECO:0000313" key="5">
    <source>
        <dbReference type="EMBL" id="KAL3841999.1"/>
    </source>
</evidence>
<dbReference type="InterPro" id="IPR002068">
    <property type="entry name" value="A-crystallin/Hsp20_dom"/>
</dbReference>
<organism evidence="5 6">
    <name type="scientific">Sinanodonta woodiana</name>
    <name type="common">Chinese pond mussel</name>
    <name type="synonym">Anodonta woodiana</name>
    <dbReference type="NCBI Taxonomy" id="1069815"/>
    <lineage>
        <taxon>Eukaryota</taxon>
        <taxon>Metazoa</taxon>
        <taxon>Spiralia</taxon>
        <taxon>Lophotrochozoa</taxon>
        <taxon>Mollusca</taxon>
        <taxon>Bivalvia</taxon>
        <taxon>Autobranchia</taxon>
        <taxon>Heteroconchia</taxon>
        <taxon>Palaeoheterodonta</taxon>
        <taxon>Unionida</taxon>
        <taxon>Unionoidea</taxon>
        <taxon>Unionidae</taxon>
        <taxon>Unioninae</taxon>
        <taxon>Sinanodonta</taxon>
    </lineage>
</organism>
<dbReference type="EMBL" id="JBJQND010000017">
    <property type="protein sequence ID" value="KAL3841997.1"/>
    <property type="molecule type" value="Genomic_DNA"/>
</dbReference>
<evidence type="ECO:0000256" key="3">
    <source>
        <dbReference type="SAM" id="MobiDB-lite"/>
    </source>
</evidence>
<comment type="caution">
    <text evidence="5">The sequence shown here is derived from an EMBL/GenBank/DDBJ whole genome shotgun (WGS) entry which is preliminary data.</text>
</comment>
<dbReference type="PANTHER" id="PTHR45640">
    <property type="entry name" value="HEAT SHOCK PROTEIN HSP-12.2-RELATED"/>
    <property type="match status" value="1"/>
</dbReference>
<dbReference type="PANTHER" id="PTHR45640:SF26">
    <property type="entry name" value="RE23625P"/>
    <property type="match status" value="1"/>
</dbReference>
<comment type="similarity">
    <text evidence="1 2">Belongs to the small heat shock protein (HSP20) family.</text>
</comment>
<dbReference type="InterPro" id="IPR008978">
    <property type="entry name" value="HSP20-like_chaperone"/>
</dbReference>
<dbReference type="CDD" id="cd06526">
    <property type="entry name" value="metazoan_ACD"/>
    <property type="match status" value="2"/>
</dbReference>
<evidence type="ECO:0000259" key="4">
    <source>
        <dbReference type="PROSITE" id="PS01031"/>
    </source>
</evidence>
<dbReference type="EMBL" id="JBJQND010000017">
    <property type="protein sequence ID" value="KAL3841998.1"/>
    <property type="molecule type" value="Genomic_DNA"/>
</dbReference>
<dbReference type="AlphaFoldDB" id="A0ABD3TXW9"/>
<dbReference type="SUPFAM" id="SSF49764">
    <property type="entry name" value="HSP20-like chaperones"/>
    <property type="match status" value="2"/>
</dbReference>
<evidence type="ECO:0000313" key="6">
    <source>
        <dbReference type="Proteomes" id="UP001634394"/>
    </source>
</evidence>
<protein>
    <recommendedName>
        <fullName evidence="4">SHSP domain-containing protein</fullName>
    </recommendedName>
</protein>
<name>A0ABD3TXW9_SINWO</name>
<dbReference type="InterPro" id="IPR001436">
    <property type="entry name" value="Alpha-crystallin/sHSP_animal"/>
</dbReference>
<feature type="region of interest" description="Disordered" evidence="3">
    <location>
        <begin position="351"/>
        <end position="372"/>
    </location>
</feature>
<feature type="region of interest" description="Disordered" evidence="3">
    <location>
        <begin position="168"/>
        <end position="213"/>
    </location>
</feature>
<reference evidence="5 6" key="1">
    <citation type="submission" date="2024-11" db="EMBL/GenBank/DDBJ databases">
        <title>Chromosome-level genome assembly of the freshwater bivalve Anodonta woodiana.</title>
        <authorList>
            <person name="Chen X."/>
        </authorList>
    </citation>
    <scope>NUCLEOTIDE SEQUENCE [LARGE SCALE GENOMIC DNA]</scope>
    <source>
        <strain evidence="5">MN2024</strain>
        <tissue evidence="5">Gills</tissue>
    </source>
</reference>
<feature type="domain" description="SHSP" evidence="4">
    <location>
        <begin position="249"/>
        <end position="359"/>
    </location>
</feature>
<gene>
    <name evidence="5" type="ORF">ACJMK2_020073</name>
</gene>
<sequence length="372" mass="41708">MTQRLPIFKDDLTFEERQAKVWSDMERDMERRRKEWEDEIERMRKDFFTLRPDNDGGKLDSLSDRFAMAPNFSDDGRCVVEKDQTGQPVFRVRFNVQDYKPEEVSVKMDTDKIIVHAKHEEKGGNKTVSREYSREVDIPRDVDPMSLQCTISADGVLSVEAPLPTPGYPAIKNGSRPPLQQERVVQTSASSVSSSARNTPPPHTQTPQTAQPLHSSTFTTFLSGAQGTKQVPSQSLPQSVPAGTVTYATTTTEAHSGVDGSSVVQDKERKFKVEVDIEDFKPEELQVKTVDRKLVISAKREEQIGNRTSTKEFNREFILPDAVDPYSVKAFFSDTGKLLLEAPYVRSVPISHYTESGSGSPHYFSGSPLTGR</sequence>
<dbReference type="Proteomes" id="UP001634394">
    <property type="component" value="Unassembled WGS sequence"/>
</dbReference>
<dbReference type="EMBL" id="JBJQND010000017">
    <property type="protein sequence ID" value="KAL3841999.1"/>
    <property type="molecule type" value="Genomic_DNA"/>
</dbReference>
<evidence type="ECO:0000256" key="2">
    <source>
        <dbReference type="RuleBase" id="RU003616"/>
    </source>
</evidence>
<proteinExistence type="inferred from homology"/>
<evidence type="ECO:0000256" key="1">
    <source>
        <dbReference type="PROSITE-ProRule" id="PRU00285"/>
    </source>
</evidence>
<accession>A0ABD3TXW9</accession>
<dbReference type="PROSITE" id="PS01031">
    <property type="entry name" value="SHSP"/>
    <property type="match status" value="2"/>
</dbReference>